<dbReference type="AlphaFoldDB" id="C5EZA4"/>
<organism evidence="1 2">
    <name type="scientific">Helicobacter pullorum MIT 98-5489</name>
    <dbReference type="NCBI Taxonomy" id="537972"/>
    <lineage>
        <taxon>Bacteria</taxon>
        <taxon>Pseudomonadati</taxon>
        <taxon>Campylobacterota</taxon>
        <taxon>Epsilonproteobacteria</taxon>
        <taxon>Campylobacterales</taxon>
        <taxon>Helicobacteraceae</taxon>
        <taxon>Helicobacter</taxon>
    </lineage>
</organism>
<dbReference type="Proteomes" id="UP000003953">
    <property type="component" value="Unassembled WGS sequence"/>
</dbReference>
<dbReference type="Gene3D" id="3.40.50.11350">
    <property type="match status" value="1"/>
</dbReference>
<evidence type="ECO:0000313" key="2">
    <source>
        <dbReference type="Proteomes" id="UP000003953"/>
    </source>
</evidence>
<dbReference type="EMBL" id="DS990442">
    <property type="protein sequence ID" value="EEQ63219.1"/>
    <property type="molecule type" value="Genomic_DNA"/>
</dbReference>
<dbReference type="eggNOG" id="ENOG5033IV5">
    <property type="taxonomic scope" value="Bacteria"/>
</dbReference>
<dbReference type="HOGENOM" id="CLU_023165_0_0_7"/>
<sequence length="588" mass="70309">MKKDIIVAARSDGFGERMCALLNAMYLSEILNMDFRFKWRENANSVVHDFTQKNTYLVANETSDIKDFFNNDFIKCYHIDSVDMSELCSIWELKNKSIFDFIFTSKEEWGWYAPPHNLTKIVRNLNENEYREKLKGCWQKIQFNPVINAIIHEANLKSKNEEFVAIHVRSGDNVYERSMHTRWLWYALDKSVSFYLVYEIIIREIRKGNKVVLFGDDPTTNAILKDYINSSNVCTIEDFIDLPNINSDQRVIFEIVFMSNAKTIYAGNSGFSRVAYFIGNANFYLINLYFTHQEKKEIIYKNLDKLPINKKHAAFSLFYIYSLFESKQTISENIQLLEHGLSYDYENDVFRLCLIDVYLKRKCYAEANQLLQDFFAHRKEQFFELLLQKTFMVKKFNCDKIFKSYCIKQELFEYKYIFYVFCRLALDISEHIEDFKEQYGLVHIEILEHFYNISKQKQFYQAYEVELFNDIKPRLQEINDKDLVGFLSDYSAQYRVKNHLSYKLGKAILEIRDFKGFYLSVLDIIRVIRNHKRLKNSPRRYIDEANALKIQNSFPYRLGQLILTAHKNWYKGGYFKLFFDIRRLRDEK</sequence>
<evidence type="ECO:0000313" key="1">
    <source>
        <dbReference type="EMBL" id="EEQ63219.1"/>
    </source>
</evidence>
<dbReference type="RefSeq" id="WP_005021453.1">
    <property type="nucleotide sequence ID" value="NZ_DS990442.1"/>
</dbReference>
<proteinExistence type="predicted"/>
<name>C5EZA4_9HELI</name>
<gene>
    <name evidence="1" type="ORF">HPMG_00676</name>
</gene>
<reference evidence="2" key="1">
    <citation type="journal article" date="2014" name="Genome Announc.">
        <title>Draft genome sequences of six enterohepatic helicobacter species isolated from humans and one from rhesus macaques.</title>
        <authorList>
            <person name="Shen Z."/>
            <person name="Sheh A."/>
            <person name="Young S.K."/>
            <person name="Abouelliel A."/>
            <person name="Ward D.V."/>
            <person name="Earl A.M."/>
            <person name="Fox J.G."/>
        </authorList>
    </citation>
    <scope>NUCLEOTIDE SEQUENCE [LARGE SCALE GENOMIC DNA]</scope>
    <source>
        <strain evidence="2">MIT 98-5489</strain>
    </source>
</reference>
<keyword evidence="2" id="KW-1185">Reference proteome</keyword>
<protein>
    <recommendedName>
        <fullName evidence="3">Sugar transferase</fullName>
    </recommendedName>
</protein>
<evidence type="ECO:0008006" key="3">
    <source>
        <dbReference type="Google" id="ProtNLM"/>
    </source>
</evidence>
<accession>C5EZA4</accession>